<feature type="compositionally biased region" description="Basic and acidic residues" evidence="1">
    <location>
        <begin position="771"/>
        <end position="791"/>
    </location>
</feature>
<feature type="region of interest" description="Disordered" evidence="1">
    <location>
        <begin position="709"/>
        <end position="791"/>
    </location>
</feature>
<dbReference type="InterPro" id="IPR050713">
    <property type="entry name" value="RTP_Phos/Ushers"/>
</dbReference>
<dbReference type="Gene3D" id="2.60.40.10">
    <property type="entry name" value="Immunoglobulins"/>
    <property type="match status" value="3"/>
</dbReference>
<feature type="compositionally biased region" description="Basic and acidic residues" evidence="1">
    <location>
        <begin position="948"/>
        <end position="967"/>
    </location>
</feature>
<gene>
    <name evidence="4" type="primary">LOC102807909</name>
</gene>
<dbReference type="Proteomes" id="UP000694865">
    <property type="component" value="Unplaced"/>
</dbReference>
<dbReference type="CDD" id="cd00063">
    <property type="entry name" value="FN3"/>
    <property type="match status" value="3"/>
</dbReference>
<dbReference type="GeneID" id="102807909"/>
<protein>
    <submittedName>
        <fullName evidence="4">Uncharacterized protein LOC102807909</fullName>
    </submittedName>
</protein>
<dbReference type="PANTHER" id="PTHR46957">
    <property type="entry name" value="CYTOKINE RECEPTOR"/>
    <property type="match status" value="1"/>
</dbReference>
<evidence type="ECO:0000313" key="3">
    <source>
        <dbReference type="Proteomes" id="UP000694865"/>
    </source>
</evidence>
<feature type="domain" description="Fibronectin type-III" evidence="2">
    <location>
        <begin position="534"/>
        <end position="621"/>
    </location>
</feature>
<dbReference type="PANTHER" id="PTHR46957:SF3">
    <property type="entry name" value="CYTOKINE RECEPTOR"/>
    <property type="match status" value="1"/>
</dbReference>
<sequence length="1225" mass="136871">MSLHWREHEYFPLLMQDSEESHVALEYFVDDLHKEKTRTITSFMCHSGSEDFLWGLIHLLSSKNPRVAGNAAYILGTIAENELGQVRVLALMKDEDAQRILDDLTSMLIFDDSESVMNAAGTMGTLAESSEGRDWMLQHACLETTMVRVTDLLNSENVWTASNAALVLARLTISEEGSNHILKHPDSQDILSKLIYFVFLFAGRGMNSAFALGRLCDMEEGRARLLRLRESHKMISSLCVMLDSEDTGCSKNACFAISCLAASEDGHQRLLDNSSSESMLCTLAKLLEADDTETGWFSAMTLRTFANKNKGCLKLRDHKTVIAALKETEAKAGISEDLREEVTQTIELLKKLETPKAPRLDVVDAFSISANWDLVKLKSDLQVSYKLYDVTDGKKVVYQGQELSCVVSGLIPDKQYTIKLQTYTEGDNSPLSEPAVATTEEWVPEAPEEIRVLGVTTTQIKICWSPPLFPNGAVKGYIVYNGKTSTDNTSELSSIVSGLAAATTYDIQVCAYNSKGKGAKATISVRTAELGQHAPGKPSLTVRGRSEVFVSWDHPELPLGRLHRFELTQNGKVIYSGTDTSFTARRLKSDTEYIFTVIAVTSEGRCESDPAKKRTLKDEYDDIRSTAPLFAHAPAKQDCEKTVKSSKKKSKYDRTSPPTNQKEREKEDSALKGKTTKSTSANKPRHAQPQGQAQATATISCYNFSDHVSVQRPQSASSRAPSRANDENQPNAKLSLSNRKGSLPAHADYEEENWPNIPAYDEPEPVSTDPFYDKYARPRKGSADPRRHRKSDNNFVREKTKIGAKGMKEHVPARTHLYMYTSGDGAQNYENITQDKPSGSTDREYTVEAVVRNQEFCFDAEMPLDAEERRLLAKEKRQRERTNIRVRSSHREHDGFKGSLSEHKGETRKAKHDNKVLPIASIRDGQLDKRDYVRMISMSKKFPLYTSESDRLKSADKKDSPRQNSHIDLREVLVQGRASEPYSDSGRYTPARSITRRVLEGGNNSPMVVPHYEDEETFRIDDSGILMHDHDIASSYHNIYDYYHHSVPPQDTRFHQDSDVSKSLTVLKRSYQKSPFIGGVTRPVTKKSLAKLPQQFTPSHTAHNVHYAPEFPSSRQALSNKSQFIPMQYRTQPLNMPGPPLHRGNTMANLHDKGAYVRKLEELSRASSAHKPDVCENCGQSNISSSQGASAGGTLRYTHYKPTKSSVQVSPAKCKSHAHIVTADG</sequence>
<accession>A0ABM0MGA4</accession>
<dbReference type="Pfam" id="PF00041">
    <property type="entry name" value="fn3"/>
    <property type="match status" value="1"/>
</dbReference>
<feature type="compositionally biased region" description="Basic and acidic residues" evidence="1">
    <location>
        <begin position="880"/>
        <end position="908"/>
    </location>
</feature>
<proteinExistence type="predicted"/>
<dbReference type="SUPFAM" id="SSF49265">
    <property type="entry name" value="Fibronectin type III"/>
    <property type="match status" value="2"/>
</dbReference>
<feature type="region of interest" description="Disordered" evidence="1">
    <location>
        <begin position="947"/>
        <end position="967"/>
    </location>
</feature>
<organism evidence="3 4">
    <name type="scientific">Saccoglossus kowalevskii</name>
    <name type="common">Acorn worm</name>
    <dbReference type="NCBI Taxonomy" id="10224"/>
    <lineage>
        <taxon>Eukaryota</taxon>
        <taxon>Metazoa</taxon>
        <taxon>Hemichordata</taxon>
        <taxon>Enteropneusta</taxon>
        <taxon>Harrimaniidae</taxon>
        <taxon>Saccoglossus</taxon>
    </lineage>
</organism>
<dbReference type="InterPro" id="IPR003961">
    <property type="entry name" value="FN3_dom"/>
</dbReference>
<feature type="domain" description="Fibronectin type-III" evidence="2">
    <location>
        <begin position="354"/>
        <end position="442"/>
    </location>
</feature>
<evidence type="ECO:0000313" key="4">
    <source>
        <dbReference type="RefSeq" id="XP_006819045.1"/>
    </source>
</evidence>
<reference evidence="4" key="1">
    <citation type="submission" date="2025-08" db="UniProtKB">
        <authorList>
            <consortium name="RefSeq"/>
        </authorList>
    </citation>
    <scope>IDENTIFICATION</scope>
    <source>
        <tissue evidence="4">Testes</tissue>
    </source>
</reference>
<feature type="region of interest" description="Disordered" evidence="1">
    <location>
        <begin position="880"/>
        <end position="912"/>
    </location>
</feature>
<dbReference type="SMART" id="SM00060">
    <property type="entry name" value="FN3"/>
    <property type="match status" value="3"/>
</dbReference>
<dbReference type="SUPFAM" id="SSF48371">
    <property type="entry name" value="ARM repeat"/>
    <property type="match status" value="1"/>
</dbReference>
<dbReference type="Gene3D" id="1.25.10.10">
    <property type="entry name" value="Leucine-rich Repeat Variant"/>
    <property type="match status" value="2"/>
</dbReference>
<feature type="compositionally biased region" description="Basic and acidic residues" evidence="1">
    <location>
        <begin position="661"/>
        <end position="671"/>
    </location>
</feature>
<dbReference type="InterPro" id="IPR036116">
    <property type="entry name" value="FN3_sf"/>
</dbReference>
<dbReference type="InterPro" id="IPR013783">
    <property type="entry name" value="Ig-like_fold"/>
</dbReference>
<evidence type="ECO:0000259" key="2">
    <source>
        <dbReference type="PROSITE" id="PS50853"/>
    </source>
</evidence>
<feature type="region of interest" description="Disordered" evidence="1">
    <location>
        <begin position="627"/>
        <end position="694"/>
    </location>
</feature>
<name>A0ABM0MGA4_SACKO</name>
<dbReference type="RefSeq" id="XP_006819045.1">
    <property type="nucleotide sequence ID" value="XM_006818982.1"/>
</dbReference>
<feature type="domain" description="Fibronectin type-III" evidence="2">
    <location>
        <begin position="446"/>
        <end position="531"/>
    </location>
</feature>
<feature type="compositionally biased region" description="Polar residues" evidence="1">
    <location>
        <begin position="727"/>
        <end position="740"/>
    </location>
</feature>
<dbReference type="InterPro" id="IPR011989">
    <property type="entry name" value="ARM-like"/>
</dbReference>
<keyword evidence="3" id="KW-1185">Reference proteome</keyword>
<dbReference type="PROSITE" id="PS50853">
    <property type="entry name" value="FN3"/>
    <property type="match status" value="3"/>
</dbReference>
<dbReference type="InterPro" id="IPR016024">
    <property type="entry name" value="ARM-type_fold"/>
</dbReference>
<evidence type="ECO:0000256" key="1">
    <source>
        <dbReference type="SAM" id="MobiDB-lite"/>
    </source>
</evidence>
<feature type="compositionally biased region" description="Low complexity" evidence="1">
    <location>
        <begin position="711"/>
        <end position="723"/>
    </location>
</feature>